<dbReference type="Pfam" id="PF02141">
    <property type="entry name" value="DENN"/>
    <property type="match status" value="1"/>
</dbReference>
<evidence type="ECO:0000256" key="13">
    <source>
        <dbReference type="ARBA" id="ARBA00081633"/>
    </source>
</evidence>
<comment type="similarity">
    <text evidence="3">Belongs to the MADD family.</text>
</comment>
<feature type="compositionally biased region" description="Polar residues" evidence="14">
    <location>
        <begin position="1213"/>
        <end position="1230"/>
    </location>
</feature>
<dbReference type="PANTHER" id="PTHR13008">
    <property type="entry name" value="MAP-KINASE ACTIVATING DEATH DOMAIN PROTEIN MADD /DENN/AEX-3 C.ELEGANS"/>
    <property type="match status" value="1"/>
</dbReference>
<dbReference type="GO" id="GO:0032483">
    <property type="term" value="P:regulation of Rab protein signal transduction"/>
    <property type="evidence" value="ECO:0007669"/>
    <property type="project" value="TreeGrafter"/>
</dbReference>
<dbReference type="InterPro" id="IPR005112">
    <property type="entry name" value="dDENN_dom"/>
</dbReference>
<dbReference type="SMART" id="SM00801">
    <property type="entry name" value="dDENN"/>
    <property type="match status" value="1"/>
</dbReference>
<proteinExistence type="inferred from homology"/>
<dbReference type="FunFam" id="3.40.50.11500:FF:000002">
    <property type="entry name" value="MAP kinase-activating death domain protein-like Protein"/>
    <property type="match status" value="1"/>
</dbReference>
<dbReference type="GO" id="GO:0006915">
    <property type="term" value="P:apoptotic process"/>
    <property type="evidence" value="ECO:0007669"/>
    <property type="project" value="UniProtKB-KW"/>
</dbReference>
<dbReference type="Gene3D" id="3.30.450.200">
    <property type="match status" value="1"/>
</dbReference>
<feature type="region of interest" description="Disordered" evidence="14">
    <location>
        <begin position="1047"/>
        <end position="1102"/>
    </location>
</feature>
<feature type="region of interest" description="Disordered" evidence="14">
    <location>
        <begin position="768"/>
        <end position="858"/>
    </location>
</feature>
<dbReference type="SMART" id="SM00799">
    <property type="entry name" value="DENN"/>
    <property type="match status" value="1"/>
</dbReference>
<feature type="compositionally biased region" description="Polar residues" evidence="14">
    <location>
        <begin position="1165"/>
        <end position="1184"/>
    </location>
</feature>
<keyword evidence="7" id="KW-0344">Guanine-nucleotide releasing factor</keyword>
<dbReference type="GO" id="GO:0005886">
    <property type="term" value="C:plasma membrane"/>
    <property type="evidence" value="ECO:0007669"/>
    <property type="project" value="UniProtKB-SubCell"/>
</dbReference>
<feature type="compositionally biased region" description="Low complexity" evidence="14">
    <location>
        <begin position="843"/>
        <end position="856"/>
    </location>
</feature>
<comment type="subunit">
    <text evidence="11">Interacts (via death domain) with TNFRSF1A (via death domain). Interacts with PIDD1. Interacts with YWHAZ. Interacts (via death domain) with KIF1B; links the motor KIF1B to Rab3-carrying vesicles in anterograde synaptic vesicle transport. Interacts with KIF1A. Interacts (via uDENN domain) with RAB3A, RAB3B, RAB3C and RAB3D; the GTP-bound form of the Rab proteins is preferred for interaction.</text>
</comment>
<dbReference type="InterPro" id="IPR001194">
    <property type="entry name" value="cDENN_dom"/>
</dbReference>
<evidence type="ECO:0000256" key="1">
    <source>
        <dbReference type="ARBA" id="ARBA00004236"/>
    </source>
</evidence>
<dbReference type="RefSeq" id="XP_017666375.1">
    <property type="nucleotide sequence ID" value="XM_017810886.1"/>
</dbReference>
<feature type="compositionally biased region" description="Polar residues" evidence="14">
    <location>
        <begin position="695"/>
        <end position="706"/>
    </location>
</feature>
<comment type="subcellular location">
    <subcellularLocation>
        <location evidence="1">Cell membrane</location>
    </subcellularLocation>
    <subcellularLocation>
        <location evidence="2">Cytoplasm</location>
    </subcellularLocation>
</comment>
<accession>A0A6J0GX77</accession>
<gene>
    <name evidence="17" type="primary">MADD</name>
</gene>
<dbReference type="GO" id="GO:0005829">
    <property type="term" value="C:cytosol"/>
    <property type="evidence" value="ECO:0007669"/>
    <property type="project" value="TreeGrafter"/>
</dbReference>
<dbReference type="CTD" id="8567"/>
<dbReference type="OrthoDB" id="6282239at2759"/>
<feature type="compositionally biased region" description="Low complexity" evidence="14">
    <location>
        <begin position="135"/>
        <end position="147"/>
    </location>
</feature>
<feature type="compositionally biased region" description="Low complexity" evidence="14">
    <location>
        <begin position="707"/>
        <end position="719"/>
    </location>
</feature>
<evidence type="ECO:0000256" key="9">
    <source>
        <dbReference type="ARBA" id="ARBA00023136"/>
    </source>
</evidence>
<evidence type="ECO:0000313" key="17">
    <source>
        <dbReference type="RefSeq" id="XP_017666375.1"/>
    </source>
</evidence>
<evidence type="ECO:0000256" key="5">
    <source>
        <dbReference type="ARBA" id="ARBA00022475"/>
    </source>
</evidence>
<feature type="region of interest" description="Disordered" evidence="14">
    <location>
        <begin position="106"/>
        <end position="174"/>
    </location>
</feature>
<dbReference type="InterPro" id="IPR043153">
    <property type="entry name" value="DENN_C"/>
</dbReference>
<evidence type="ECO:0000256" key="11">
    <source>
        <dbReference type="ARBA" id="ARBA00064743"/>
    </source>
</evidence>
<dbReference type="Pfam" id="PF25328">
    <property type="entry name" value="PH_MADD"/>
    <property type="match status" value="1"/>
</dbReference>
<evidence type="ECO:0000256" key="8">
    <source>
        <dbReference type="ARBA" id="ARBA00022703"/>
    </source>
</evidence>
<keyword evidence="8" id="KW-0053">Apoptosis</keyword>
<keyword evidence="16" id="KW-1185">Reference proteome</keyword>
<dbReference type="InterPro" id="IPR005113">
    <property type="entry name" value="uDENN_dom"/>
</dbReference>
<feature type="compositionally biased region" description="Polar residues" evidence="14">
    <location>
        <begin position="1135"/>
        <end position="1150"/>
    </location>
</feature>
<feature type="compositionally biased region" description="Acidic residues" evidence="14">
    <location>
        <begin position="797"/>
        <end position="806"/>
    </location>
</feature>
<dbReference type="Pfam" id="PF23629">
    <property type="entry name" value="Death_MADD"/>
    <property type="match status" value="1"/>
</dbReference>
<feature type="compositionally biased region" description="Polar residues" evidence="14">
    <location>
        <begin position="148"/>
        <end position="159"/>
    </location>
</feature>
<feature type="region of interest" description="Disordered" evidence="14">
    <location>
        <begin position="1132"/>
        <end position="1254"/>
    </location>
</feature>
<evidence type="ECO:0000256" key="10">
    <source>
        <dbReference type="ARBA" id="ARBA00060181"/>
    </source>
</evidence>
<evidence type="ECO:0000256" key="3">
    <source>
        <dbReference type="ARBA" id="ARBA00005978"/>
    </source>
</evidence>
<dbReference type="PANTHER" id="PTHR13008:SF7">
    <property type="entry name" value="MAP KINASE-ACTIVATING DEATH DOMAIN PROTEIN"/>
    <property type="match status" value="1"/>
</dbReference>
<feature type="region of interest" description="Disordered" evidence="14">
    <location>
        <begin position="613"/>
        <end position="641"/>
    </location>
</feature>
<organism evidence="16 17">
    <name type="scientific">Lepidothrix coronata</name>
    <name type="common">blue-crowned manakin</name>
    <dbReference type="NCBI Taxonomy" id="321398"/>
    <lineage>
        <taxon>Eukaryota</taxon>
        <taxon>Metazoa</taxon>
        <taxon>Chordata</taxon>
        <taxon>Craniata</taxon>
        <taxon>Vertebrata</taxon>
        <taxon>Euteleostomi</taxon>
        <taxon>Archelosauria</taxon>
        <taxon>Archosauria</taxon>
        <taxon>Dinosauria</taxon>
        <taxon>Saurischia</taxon>
        <taxon>Theropoda</taxon>
        <taxon>Coelurosauria</taxon>
        <taxon>Aves</taxon>
        <taxon>Neognathae</taxon>
        <taxon>Neoaves</taxon>
        <taxon>Telluraves</taxon>
        <taxon>Australaves</taxon>
        <taxon>Passeriformes</taxon>
        <taxon>Pipridae</taxon>
        <taxon>Lepidothrix</taxon>
    </lineage>
</organism>
<evidence type="ECO:0000256" key="14">
    <source>
        <dbReference type="SAM" id="MobiDB-lite"/>
    </source>
</evidence>
<dbReference type="SMART" id="SM00800">
    <property type="entry name" value="uDENN"/>
    <property type="match status" value="1"/>
</dbReference>
<dbReference type="GO" id="GO:0005085">
    <property type="term" value="F:guanyl-nucleotide exchange factor activity"/>
    <property type="evidence" value="ECO:0007669"/>
    <property type="project" value="UniProtKB-KW"/>
</dbReference>
<protein>
    <recommendedName>
        <fullName evidence="4">MAP kinase-activating death domain protein</fullName>
    </recommendedName>
    <alternativeName>
        <fullName evidence="12">Rab3 GDP/GTP exchange factor</fullName>
    </alternativeName>
    <alternativeName>
        <fullName evidence="13">Rab3 GDP/GTP exchange protein</fullName>
    </alternativeName>
</protein>
<dbReference type="InterPro" id="IPR056574">
    <property type="entry name" value="Death_MADD"/>
</dbReference>
<feature type="region of interest" description="Disordered" evidence="14">
    <location>
        <begin position="886"/>
        <end position="936"/>
    </location>
</feature>
<dbReference type="PROSITE" id="PS50211">
    <property type="entry name" value="DENN"/>
    <property type="match status" value="1"/>
</dbReference>
<name>A0A6J0GX77_9PASS</name>
<dbReference type="InterPro" id="IPR039980">
    <property type="entry name" value="MADD"/>
</dbReference>
<dbReference type="Pfam" id="PF03456">
    <property type="entry name" value="uDENN"/>
    <property type="match status" value="1"/>
</dbReference>
<feature type="compositionally biased region" description="Acidic residues" evidence="14">
    <location>
        <begin position="621"/>
        <end position="636"/>
    </location>
</feature>
<feature type="compositionally biased region" description="Polar residues" evidence="14">
    <location>
        <begin position="925"/>
        <end position="936"/>
    </location>
</feature>
<dbReference type="GO" id="GO:0042981">
    <property type="term" value="P:regulation of apoptotic process"/>
    <property type="evidence" value="ECO:0007669"/>
    <property type="project" value="TreeGrafter"/>
</dbReference>
<evidence type="ECO:0000259" key="15">
    <source>
        <dbReference type="PROSITE" id="PS50211"/>
    </source>
</evidence>
<keyword evidence="5" id="KW-1003">Cell membrane</keyword>
<dbReference type="InterPro" id="IPR037516">
    <property type="entry name" value="Tripartite_DENN"/>
</dbReference>
<evidence type="ECO:0000256" key="7">
    <source>
        <dbReference type="ARBA" id="ARBA00022658"/>
    </source>
</evidence>
<evidence type="ECO:0000313" key="16">
    <source>
        <dbReference type="Proteomes" id="UP000504624"/>
    </source>
</evidence>
<reference evidence="17" key="1">
    <citation type="submission" date="2025-08" db="UniProtKB">
        <authorList>
            <consortium name="RefSeq"/>
        </authorList>
    </citation>
    <scope>IDENTIFICATION</scope>
</reference>
<dbReference type="GO" id="GO:0016301">
    <property type="term" value="F:kinase activity"/>
    <property type="evidence" value="ECO:0007669"/>
    <property type="project" value="UniProtKB-KW"/>
</dbReference>
<sequence length="1604" mass="178839">MVQKKRICPRLLDYLVIIGARHPSSDSVAQTPELLRRYPLEDHADFPLPPDVVFFCQPEGCLSVRQKRMSFRDDTSFVFTLTDKDTGVIRYGICVNFYRSFQKRVPKEKGEGTGGHRGREGQKIPKSGEASAPQEEVGTESSESGSSLQAPSAESTPDVNRSPHSKRLAKGSHRSRNSTLTSLCILSHYPFFSTFRECLYTLKRLVDCCSERLLGKKLGIPRGVQRDTMWRIFTGSLLVEEKSSALLHDLREIEAWIYRLLRSPMPVAGQKRVDVEVLPHELQPALTFALPDPSRFTLVDFPLHLPLELLGVDACLQVLTCILLEHKIVLQSRDYNALSMSVMAFVAMIYPLEYMFPVIPLLPTCMASAEQLLLAPTPYIIGVPASFFLYKLDFKMPDDVWLIDLDTNRVIVPTNAESLPALPEPEASELKKHLKQALASMSLNTQPILNLEKFQEGQEVPLLLGRPQNDLQSTPSTEFNPLIYGNDVDSVDVATRVAMVRFFNSPNVLQGFQMHTRTLRLFPRPVVAFQANSFLASRPKQTPFADKLSRTQAVEYFGEWSLNPTNYAFQRIHNNMFDPALIGDKPKWYAHQLQPIHYRVYDSNSQLAEALNIPAEKETDSDPTDDSGSDSVDYDDSSSSYSSLGDFVSEMMKCDINGDTPNVDPLTHAALGDASEVEFDDFQEYSGDTDEQTMDSENSQENNQPRSSSSTTASSSPSTVIHGANHEAADSAEIEEKLAAGFSNHLPSLPLQPSFPKISLDRRESDIAAGSMSSSEGVVRKREYDNPYFEPQYGFPTEDEDDEQEESYTPRFDQNLNGSRSQKLLRPNSLKLANDSDADSDSRASSPNSTVSNNSSEGFGGIMSFASSLYRNHSTSFSLSNLALPTKVGRDKNTPFPSLKGNRRALVDQKSSVIKHSPTVKRESPSPQGRTSNSSENQQFLKEVVHNVLDGQGVGWLNMKRVRRLLESEQLRVFVLSKLNRTIQSEEDARQDVIQDVEISRKVYKGMLDLLKCTVLSLEHSYANAGLGGMASVFGLLEIAHTHYYNKEPEKRKRSPTDGSVTPVGKDPGSSPRVEPKPAMQLPVPQIMPKPPSPAGKGPREFDTRSLKEENFIASIGTEGVKQFDLGETDEKKSQISADSGLSLTSGSQKSDFDSIPSGGPTVMVRSTSQDSEVSTVVSNSSGETLGADSDLSSNAGDGPSVENGGNLAGSRGTVSDSEIETNSATSSIFAKSHNLKQSVKDSKGSIPGRGPEDGNQRVYLYEGLLGKERSTLWDQMQFWEDAFLDAVMLEREGMGMDQGPQEMIDRYLSLGEHDRKRLEDDEDRLLATLLHNMIAYMLMIKVNKNDIRKKVRRLMGKSHIGLVHSQQINDILDKLANLNGRELPVRPSGSRHIKKQTFVVHAGTDTTGDIFFMEVCDDCIVLRSNIGTVYERWWYEKLINMTYCPKTKVLCLWRRNGQETQLNKFYTKKCRELYYCVKDSMERAAARQQSIKPGPELGGEFPVQDMKTGEGGLLQVTLEGINLKFMHSQVFIELNHIKKCNTVRGVFVLEEFVPETKEVVSHKYKTPMAHEICYSVLCLFSYVAAIRGKEAENKSKPPRPVSS</sequence>
<feature type="compositionally biased region" description="Basic residues" evidence="14">
    <location>
        <begin position="163"/>
        <end position="174"/>
    </location>
</feature>
<evidence type="ECO:0000256" key="6">
    <source>
        <dbReference type="ARBA" id="ARBA00022490"/>
    </source>
</evidence>
<feature type="region of interest" description="Disordered" evidence="14">
    <location>
        <begin position="686"/>
        <end position="721"/>
    </location>
</feature>
<feature type="compositionally biased region" description="Polar residues" evidence="14">
    <location>
        <begin position="812"/>
        <end position="822"/>
    </location>
</feature>
<keyword evidence="17" id="KW-0418">Kinase</keyword>
<dbReference type="Proteomes" id="UP000504624">
    <property type="component" value="Unplaced"/>
</dbReference>
<keyword evidence="17" id="KW-0808">Transferase</keyword>
<evidence type="ECO:0000256" key="2">
    <source>
        <dbReference type="ARBA" id="ARBA00004496"/>
    </source>
</evidence>
<dbReference type="InterPro" id="IPR057469">
    <property type="entry name" value="PH_MADD"/>
</dbReference>
<comment type="function">
    <text evidence="10">Guanyl-nucleotide exchange factor that regulates small GTPases of the Rab family. Converts GDP-bound inactive form of RAB27A and RAB27B to the GTP-bound active forms. Converts GDP-bound inactive form of RAB3A, RAB3C and RAB3D to the GTP-bound active forms, GTPases involved in synaptic vesicle exocytosis and vesicle secretion. Plays a role in synaptic vesicle formation and in vesicle trafficking at the neuromuscular junction. Involved in up-regulating a post-docking step of synaptic exocytosis in central synapses. Probably by binding to the motor proteins KIF1B and KIF1A, mediates motor-dependent transport of GTP-RAB3A-positive vesicles to the presynaptic nerve terminals. Plays a role in TNFA-mediated activation of the MAPK pathway, including ERK1/2. May link TNFRSF1A with MAP kinase activation. May be involved in the regulation of TNFA-induced apoptosis.</text>
</comment>
<keyword evidence="9" id="KW-0472">Membrane</keyword>
<evidence type="ECO:0000256" key="4">
    <source>
        <dbReference type="ARBA" id="ARBA00017868"/>
    </source>
</evidence>
<dbReference type="Gene3D" id="3.40.50.11500">
    <property type="match status" value="1"/>
</dbReference>
<keyword evidence="6" id="KW-0963">Cytoplasm</keyword>
<feature type="domain" description="UDENN" evidence="15">
    <location>
        <begin position="14"/>
        <end position="571"/>
    </location>
</feature>
<evidence type="ECO:0000256" key="12">
    <source>
        <dbReference type="ARBA" id="ARBA00079552"/>
    </source>
</evidence>
<dbReference type="GeneID" id="108495197"/>